<sequence>MLIYTHSDCLEHETQSGHPERPDRLRGVWAHLERTGFLQDCEVRDAPLASAHDLGAVHAGAYLEQLRALSPEQGLVQVDPDTALCPASLAAATRAAGAVVDGTRAVLAGEADSVFCAVRPPGHHAESDAAMGFCLFNSVAVAAHFSLGQPGIERVAILDFDVHHGNGTVQIFADDPRVLVCSSFQYPFYPGRYDELIRDHVILTPLAAGSDGNVFRRAVEQDWFDRISRHAPQLIFVSAGFDAHHLDPLGGLNLTESDFTWVTGHIKSLANSYAQGRVVSALEGGYDIGALSTSALAHVEALRS</sequence>
<evidence type="ECO:0000256" key="1">
    <source>
        <dbReference type="ARBA" id="ARBA00005947"/>
    </source>
</evidence>
<dbReference type="HOGENOM" id="CLU_007727_8_1_6"/>
<dbReference type="eggNOG" id="COG0123">
    <property type="taxonomic scope" value="Bacteria"/>
</dbReference>
<dbReference type="Gene3D" id="3.40.800.20">
    <property type="entry name" value="Histone deacetylase domain"/>
    <property type="match status" value="1"/>
</dbReference>
<dbReference type="PRINTS" id="PR01270">
    <property type="entry name" value="HDASUPER"/>
</dbReference>
<dbReference type="GO" id="GO:0040029">
    <property type="term" value="P:epigenetic regulation of gene expression"/>
    <property type="evidence" value="ECO:0007669"/>
    <property type="project" value="TreeGrafter"/>
</dbReference>
<proteinExistence type="inferred from homology"/>
<evidence type="ECO:0000313" key="3">
    <source>
        <dbReference type="EMBL" id="EED35699.1"/>
    </source>
</evidence>
<dbReference type="RefSeq" id="WP_009020445.1">
    <property type="nucleotide sequence ID" value="NZ_DS999411.1"/>
</dbReference>
<dbReference type="InterPro" id="IPR037138">
    <property type="entry name" value="His_deacetylse_dom_sf"/>
</dbReference>
<dbReference type="AlphaFoldDB" id="B8KQR7"/>
<dbReference type="EMBL" id="DS999411">
    <property type="protein sequence ID" value="EED35699.1"/>
    <property type="molecule type" value="Genomic_DNA"/>
</dbReference>
<protein>
    <submittedName>
        <fullName evidence="3">Deacetylase, including yeast histone deacetylase and acetoin utilization protein</fullName>
    </submittedName>
</protein>
<accession>B8KQR7</accession>
<dbReference type="InterPro" id="IPR023801">
    <property type="entry name" value="His_deacetylse_dom"/>
</dbReference>
<organism evidence="3 4">
    <name type="scientific">Luminiphilus syltensis NOR5-1B</name>
    <dbReference type="NCBI Taxonomy" id="565045"/>
    <lineage>
        <taxon>Bacteria</taxon>
        <taxon>Pseudomonadati</taxon>
        <taxon>Pseudomonadota</taxon>
        <taxon>Gammaproteobacteria</taxon>
        <taxon>Cellvibrionales</taxon>
        <taxon>Halieaceae</taxon>
        <taxon>Luminiphilus</taxon>
    </lineage>
</organism>
<evidence type="ECO:0000313" key="4">
    <source>
        <dbReference type="Proteomes" id="UP000004699"/>
    </source>
</evidence>
<evidence type="ECO:0000259" key="2">
    <source>
        <dbReference type="Pfam" id="PF00850"/>
    </source>
</evidence>
<dbReference type="PANTHER" id="PTHR10625:SF10">
    <property type="entry name" value="HISTONE DEACETYLASE HDAC1"/>
    <property type="match status" value="1"/>
</dbReference>
<dbReference type="InterPro" id="IPR000286">
    <property type="entry name" value="HDACs"/>
</dbReference>
<dbReference type="Proteomes" id="UP000004699">
    <property type="component" value="Unassembled WGS sequence"/>
</dbReference>
<keyword evidence="4" id="KW-1185">Reference proteome</keyword>
<dbReference type="GO" id="GO:0004407">
    <property type="term" value="F:histone deacetylase activity"/>
    <property type="evidence" value="ECO:0007669"/>
    <property type="project" value="TreeGrafter"/>
</dbReference>
<dbReference type="STRING" id="565045.NOR51B_1646"/>
<dbReference type="PANTHER" id="PTHR10625">
    <property type="entry name" value="HISTONE DEACETYLASE HDAC1-RELATED"/>
    <property type="match status" value="1"/>
</dbReference>
<gene>
    <name evidence="3" type="ORF">NOR51B_1646</name>
</gene>
<comment type="similarity">
    <text evidence="1">Belongs to the histone deacetylase family.</text>
</comment>
<dbReference type="SUPFAM" id="SSF52768">
    <property type="entry name" value="Arginase/deacetylase"/>
    <property type="match status" value="1"/>
</dbReference>
<feature type="domain" description="Histone deacetylase" evidence="2">
    <location>
        <begin position="18"/>
        <end position="302"/>
    </location>
</feature>
<dbReference type="OrthoDB" id="9808367at2"/>
<reference evidence="4" key="1">
    <citation type="journal article" date="2013" name="BMC Microbiol.">
        <title>Taxonomy and evolution of bacteriochlorophyll a-containing members of the OM60/NOR5 clade of marine gammaproteobacteria: description of Luminiphilus syltensis gen. nov., sp. nov., reclassification of Haliea rubra as Pseudohaliea rubra gen. nov., comb. nov., and emendation of Chromatocurvus halotolerans.</title>
        <authorList>
            <person name="Spring S."/>
            <person name="Riedel T."/>
            <person name="Sproer C."/>
            <person name="Yan S."/>
            <person name="Harder J."/>
            <person name="Fuchs B.M."/>
        </authorList>
    </citation>
    <scope>NUCLEOTIDE SEQUENCE [LARGE SCALE GENOMIC DNA]</scope>
    <source>
        <strain evidence="4">NOR51-B</strain>
    </source>
</reference>
<dbReference type="InterPro" id="IPR023696">
    <property type="entry name" value="Ureohydrolase_dom_sf"/>
</dbReference>
<dbReference type="Pfam" id="PF00850">
    <property type="entry name" value="Hist_deacetyl"/>
    <property type="match status" value="1"/>
</dbReference>
<dbReference type="CDD" id="cd11599">
    <property type="entry name" value="HDAC_classII_2"/>
    <property type="match status" value="1"/>
</dbReference>
<name>B8KQR7_9GAMM</name>